<evidence type="ECO:0000256" key="1">
    <source>
        <dbReference type="SAM" id="MobiDB-lite"/>
    </source>
</evidence>
<dbReference type="EMBL" id="FRAP01000003">
    <property type="protein sequence ID" value="SHK13355.1"/>
    <property type="molecule type" value="Genomic_DNA"/>
</dbReference>
<dbReference type="STRING" id="1848.SAMN05443637_1032"/>
<proteinExistence type="predicted"/>
<name>A0A1M6PZD2_PSETH</name>
<feature type="compositionally biased region" description="Low complexity" evidence="1">
    <location>
        <begin position="35"/>
        <end position="73"/>
    </location>
</feature>
<evidence type="ECO:0000256" key="2">
    <source>
        <dbReference type="SAM" id="Phobius"/>
    </source>
</evidence>
<feature type="transmembrane region" description="Helical" evidence="2">
    <location>
        <begin position="101"/>
        <end position="124"/>
    </location>
</feature>
<dbReference type="Proteomes" id="UP000184363">
    <property type="component" value="Unassembled WGS sequence"/>
</dbReference>
<keyword evidence="2" id="KW-0472">Membrane</keyword>
<keyword evidence="2" id="KW-1133">Transmembrane helix</keyword>
<sequence>MTEPPQPPPGQWGGQPPGPPQGGGAPYGGPPQGAPPGYGQQQPPPYGNQYGDPQQYGSPQQYGGQQHGYSPYPANGDQSGYGPGHGTPVERPADVETSFKLWIASVIVGLISSVIAFIQMPAMIDAAIAAQPLPTGLSESDLRFGIQIGIVVGIVVGLIFLALYLLFVFKMRAGRNWARIVLTVLGALSVLFTLISFGSVIQQFSAGALGAVSAILTIGQLLLIIAAIVFMWRPAAAAYFSQSRAVR</sequence>
<feature type="transmembrane region" description="Helical" evidence="2">
    <location>
        <begin position="207"/>
        <end position="232"/>
    </location>
</feature>
<evidence type="ECO:0000313" key="3">
    <source>
        <dbReference type="EMBL" id="SHK13355.1"/>
    </source>
</evidence>
<feature type="compositionally biased region" description="Pro residues" evidence="1">
    <location>
        <begin position="1"/>
        <end position="20"/>
    </location>
</feature>
<dbReference type="AlphaFoldDB" id="A0A1M6PZD2"/>
<keyword evidence="4" id="KW-1185">Reference proteome</keyword>
<evidence type="ECO:0000313" key="4">
    <source>
        <dbReference type="Proteomes" id="UP000184363"/>
    </source>
</evidence>
<protein>
    <submittedName>
        <fullName evidence="3">Uncharacterized protein</fullName>
    </submittedName>
</protein>
<feature type="region of interest" description="Disordered" evidence="1">
    <location>
        <begin position="1"/>
        <end position="90"/>
    </location>
</feature>
<dbReference type="OrthoDB" id="3831145at2"/>
<feature type="transmembrane region" description="Helical" evidence="2">
    <location>
        <begin position="180"/>
        <end position="201"/>
    </location>
</feature>
<accession>A0A1M6PZD2</accession>
<gene>
    <name evidence="3" type="ORF">SAMN05443637_1032</name>
</gene>
<organism evidence="3 4">
    <name type="scientific">Pseudonocardia thermophila</name>
    <dbReference type="NCBI Taxonomy" id="1848"/>
    <lineage>
        <taxon>Bacteria</taxon>
        <taxon>Bacillati</taxon>
        <taxon>Actinomycetota</taxon>
        <taxon>Actinomycetes</taxon>
        <taxon>Pseudonocardiales</taxon>
        <taxon>Pseudonocardiaceae</taxon>
        <taxon>Pseudonocardia</taxon>
    </lineage>
</organism>
<reference evidence="3 4" key="1">
    <citation type="submission" date="2016-11" db="EMBL/GenBank/DDBJ databases">
        <authorList>
            <person name="Jaros S."/>
            <person name="Januszkiewicz K."/>
            <person name="Wedrychowicz H."/>
        </authorList>
    </citation>
    <scope>NUCLEOTIDE SEQUENCE [LARGE SCALE GENOMIC DNA]</scope>
    <source>
        <strain evidence="3 4">DSM 43832</strain>
    </source>
</reference>
<keyword evidence="2" id="KW-0812">Transmembrane</keyword>
<dbReference type="RefSeq" id="WP_073455575.1">
    <property type="nucleotide sequence ID" value="NZ_CALGVN010000033.1"/>
</dbReference>
<feature type="transmembrane region" description="Helical" evidence="2">
    <location>
        <begin position="144"/>
        <end position="168"/>
    </location>
</feature>